<evidence type="ECO:0000313" key="1">
    <source>
        <dbReference type="EMBL" id="PNG27613.1"/>
    </source>
</evidence>
<accession>A0A2J7TLG4</accession>
<gene>
    <name evidence="1" type="ORF">CR492_01470</name>
</gene>
<name>A0A2J7TLG4_METSI</name>
<dbReference type="Proteomes" id="UP000236286">
    <property type="component" value="Unassembled WGS sequence"/>
</dbReference>
<reference evidence="1 2" key="1">
    <citation type="submission" date="2017-10" db="EMBL/GenBank/DDBJ databases">
        <title>Genome announcement of Methylocella silvestris TVC from permafrost.</title>
        <authorList>
            <person name="Wang J."/>
            <person name="Geng K."/>
            <person name="Ul-Haque F."/>
            <person name="Crombie A.T."/>
            <person name="Street L.E."/>
            <person name="Wookey P.A."/>
            <person name="Murrell J.C."/>
            <person name="Pratscher J."/>
        </authorList>
    </citation>
    <scope>NUCLEOTIDE SEQUENCE [LARGE SCALE GENOMIC DNA]</scope>
    <source>
        <strain evidence="1 2">TVC</strain>
    </source>
</reference>
<comment type="caution">
    <text evidence="1">The sequence shown here is derived from an EMBL/GenBank/DDBJ whole genome shotgun (WGS) entry which is preliminary data.</text>
</comment>
<proteinExistence type="predicted"/>
<dbReference type="EMBL" id="PDZR01000001">
    <property type="protein sequence ID" value="PNG27613.1"/>
    <property type="molecule type" value="Genomic_DNA"/>
</dbReference>
<organism evidence="1 2">
    <name type="scientific">Methylocella silvestris</name>
    <dbReference type="NCBI Taxonomy" id="199596"/>
    <lineage>
        <taxon>Bacteria</taxon>
        <taxon>Pseudomonadati</taxon>
        <taxon>Pseudomonadota</taxon>
        <taxon>Alphaproteobacteria</taxon>
        <taxon>Hyphomicrobiales</taxon>
        <taxon>Beijerinckiaceae</taxon>
        <taxon>Methylocella</taxon>
    </lineage>
</organism>
<sequence length="195" mass="21028">MRGVKRLTPKSRTNLHIRLTKSPFVLCLFQAFLMELEQMGVVLRLSQKGQTHAETPALYWGENGGSDCRQPLRNTPLHCLAGGDLAGRFHKWRATSGRSYIFSVFPVSAADDLGGGDLGGLPPFESAVVLAMGFNAAGERRRLGAFELCCPGSRAFAGASATVAALLRLGAREWHVHLLAKGANARRAILADLTD</sequence>
<evidence type="ECO:0000313" key="2">
    <source>
        <dbReference type="Proteomes" id="UP000236286"/>
    </source>
</evidence>
<protein>
    <submittedName>
        <fullName evidence="1">Uncharacterized protein</fullName>
    </submittedName>
</protein>
<dbReference type="AlphaFoldDB" id="A0A2J7TLG4"/>